<keyword evidence="2" id="KW-1185">Reference proteome</keyword>
<dbReference type="EMBL" id="CM047740">
    <property type="protein sequence ID" value="KAJ0041312.1"/>
    <property type="molecule type" value="Genomic_DNA"/>
</dbReference>
<evidence type="ECO:0000313" key="1">
    <source>
        <dbReference type="EMBL" id="KAJ0041312.1"/>
    </source>
</evidence>
<gene>
    <name evidence="1" type="ORF">Pint_27261</name>
</gene>
<name>A0ACC0YUV2_9ROSI</name>
<sequence length="159" mass="17825">MAAELGSAVVSSVASSVTESVFGSVRRKGSYVFKYQSYIEDLKNTAEELISKRERVEVSVDRAKRQGEQIFKDVEQWLINVDEFIKGAENIMNKEDKAKKCCLKGPCPSLVRRYMLSREAVKAEKDGTVLLGKANFKFLLSVISMTIKKEAMIKGGARY</sequence>
<comment type="caution">
    <text evidence="1">The sequence shown here is derived from an EMBL/GenBank/DDBJ whole genome shotgun (WGS) entry which is preliminary data.</text>
</comment>
<reference evidence="2" key="1">
    <citation type="journal article" date="2023" name="G3 (Bethesda)">
        <title>Genome assembly and association tests identify interacting loci associated with vigor, precocity, and sex in interspecific pistachio rootstocks.</title>
        <authorList>
            <person name="Palmer W."/>
            <person name="Jacygrad E."/>
            <person name="Sagayaradj S."/>
            <person name="Cavanaugh K."/>
            <person name="Han R."/>
            <person name="Bertier L."/>
            <person name="Beede B."/>
            <person name="Kafkas S."/>
            <person name="Golino D."/>
            <person name="Preece J."/>
            <person name="Michelmore R."/>
        </authorList>
    </citation>
    <scope>NUCLEOTIDE SEQUENCE [LARGE SCALE GENOMIC DNA]</scope>
</reference>
<dbReference type="Proteomes" id="UP001163603">
    <property type="component" value="Chromosome 5"/>
</dbReference>
<proteinExistence type="predicted"/>
<organism evidence="1 2">
    <name type="scientific">Pistacia integerrima</name>
    <dbReference type="NCBI Taxonomy" id="434235"/>
    <lineage>
        <taxon>Eukaryota</taxon>
        <taxon>Viridiplantae</taxon>
        <taxon>Streptophyta</taxon>
        <taxon>Embryophyta</taxon>
        <taxon>Tracheophyta</taxon>
        <taxon>Spermatophyta</taxon>
        <taxon>Magnoliopsida</taxon>
        <taxon>eudicotyledons</taxon>
        <taxon>Gunneridae</taxon>
        <taxon>Pentapetalae</taxon>
        <taxon>rosids</taxon>
        <taxon>malvids</taxon>
        <taxon>Sapindales</taxon>
        <taxon>Anacardiaceae</taxon>
        <taxon>Pistacia</taxon>
    </lineage>
</organism>
<accession>A0ACC0YUV2</accession>
<evidence type="ECO:0000313" key="2">
    <source>
        <dbReference type="Proteomes" id="UP001163603"/>
    </source>
</evidence>
<protein>
    <submittedName>
        <fullName evidence="1">Uncharacterized protein</fullName>
    </submittedName>
</protein>